<dbReference type="SUPFAM" id="SSF103473">
    <property type="entry name" value="MFS general substrate transporter"/>
    <property type="match status" value="1"/>
</dbReference>
<feature type="transmembrane region" description="Helical" evidence="1">
    <location>
        <begin position="160"/>
        <end position="182"/>
    </location>
</feature>
<dbReference type="InterPro" id="IPR036259">
    <property type="entry name" value="MFS_trans_sf"/>
</dbReference>
<feature type="transmembrane region" description="Helical" evidence="1">
    <location>
        <begin position="99"/>
        <end position="121"/>
    </location>
</feature>
<evidence type="ECO:0000256" key="1">
    <source>
        <dbReference type="SAM" id="Phobius"/>
    </source>
</evidence>
<feature type="transmembrane region" description="Helical" evidence="1">
    <location>
        <begin position="133"/>
        <end position="154"/>
    </location>
</feature>
<keyword evidence="1" id="KW-0812">Transmembrane</keyword>
<evidence type="ECO:0000313" key="3">
    <source>
        <dbReference type="Proteomes" id="UP000297385"/>
    </source>
</evidence>
<feature type="transmembrane region" description="Helical" evidence="1">
    <location>
        <begin position="74"/>
        <end position="93"/>
    </location>
</feature>
<keyword evidence="1" id="KW-0472">Membrane</keyword>
<protein>
    <submittedName>
        <fullName evidence="2">MFS transporter</fullName>
    </submittedName>
</protein>
<reference evidence="2 3" key="1">
    <citation type="submission" date="2019-03" db="EMBL/GenBank/DDBJ databases">
        <title>Complete Genome Sequence of Paraburkholderia dipogonis ICMP 19430T, a Nitrogen-fixing Symbiont of the South African Invasive Legume Dipogon lignosus in New Zealand.</title>
        <authorList>
            <person name="De Meyer S.E."/>
        </authorList>
    </citation>
    <scope>NUCLEOTIDE SEQUENCE [LARGE SCALE GENOMIC DNA]</scope>
    <source>
        <strain evidence="2 3">ICMP 19430</strain>
    </source>
</reference>
<evidence type="ECO:0000313" key="2">
    <source>
        <dbReference type="EMBL" id="TFE38061.1"/>
    </source>
</evidence>
<accession>A0A4Y8MKW2</accession>
<organism evidence="2 3">
    <name type="scientific">Paraburkholderia dipogonis</name>
    <dbReference type="NCBI Taxonomy" id="1211383"/>
    <lineage>
        <taxon>Bacteria</taxon>
        <taxon>Pseudomonadati</taxon>
        <taxon>Pseudomonadota</taxon>
        <taxon>Betaproteobacteria</taxon>
        <taxon>Burkholderiales</taxon>
        <taxon>Burkholderiaceae</taxon>
        <taxon>Paraburkholderia</taxon>
    </lineage>
</organism>
<dbReference type="AlphaFoldDB" id="A0A4Y8MKW2"/>
<gene>
    <name evidence="2" type="ORF">E2553_37305</name>
</gene>
<dbReference type="Gene3D" id="1.20.1250.20">
    <property type="entry name" value="MFS general substrate transporter like domains"/>
    <property type="match status" value="1"/>
</dbReference>
<keyword evidence="1" id="KW-1133">Transmembrane helix</keyword>
<comment type="caution">
    <text evidence="2">The sequence shown here is derived from an EMBL/GenBank/DDBJ whole genome shotgun (WGS) entry which is preliminary data.</text>
</comment>
<dbReference type="EMBL" id="SNVI01000004">
    <property type="protein sequence ID" value="TFE38061.1"/>
    <property type="molecule type" value="Genomic_DNA"/>
</dbReference>
<proteinExistence type="predicted"/>
<sequence length="208" mass="21885">MDLLNSKVHRIGRSGRLTRSSTASISNFCAADVGAVAQTKASSRIQVALSLLIMATVSMFSGALAVYLEGRVSIRLVLFLLPVVFAAMVSLMLTASKLAMYRIGMTTIPASMIFMQIFVFGALSKLDRSGRSLAAFPATIMLGTALGPVIGGTLVKSFGYGALSIGVAAATVIGMFGFLRLTGEHERPGRKKIEQPPACVDVADGPRL</sequence>
<dbReference type="Proteomes" id="UP000297385">
    <property type="component" value="Unassembled WGS sequence"/>
</dbReference>
<name>A0A4Y8MKW2_9BURK</name>
<feature type="transmembrane region" description="Helical" evidence="1">
    <location>
        <begin position="47"/>
        <end position="67"/>
    </location>
</feature>